<name>A0A4R5U358_9MICC</name>
<dbReference type="PANTHER" id="PTHR44196">
    <property type="entry name" value="DEHYDROGENASE/REDUCTASE SDR FAMILY MEMBER 7B"/>
    <property type="match status" value="1"/>
</dbReference>
<dbReference type="Proteomes" id="UP000295411">
    <property type="component" value="Unassembled WGS sequence"/>
</dbReference>
<protein>
    <submittedName>
        <fullName evidence="3">SDR family NAD(P)-dependent oxidoreductase</fullName>
    </submittedName>
</protein>
<dbReference type="SUPFAM" id="SSF51735">
    <property type="entry name" value="NAD(P)-binding Rossmann-fold domains"/>
    <property type="match status" value="1"/>
</dbReference>
<evidence type="ECO:0000256" key="1">
    <source>
        <dbReference type="ARBA" id="ARBA00006484"/>
    </source>
</evidence>
<organism evidence="3 4">
    <name type="scientific">Arthrobacter crusticola</name>
    <dbReference type="NCBI Taxonomy" id="2547960"/>
    <lineage>
        <taxon>Bacteria</taxon>
        <taxon>Bacillati</taxon>
        <taxon>Actinomycetota</taxon>
        <taxon>Actinomycetes</taxon>
        <taxon>Micrococcales</taxon>
        <taxon>Micrococcaceae</taxon>
        <taxon>Arthrobacter</taxon>
    </lineage>
</organism>
<dbReference type="GO" id="GO:0016491">
    <property type="term" value="F:oxidoreductase activity"/>
    <property type="evidence" value="ECO:0007669"/>
    <property type="project" value="UniProtKB-KW"/>
</dbReference>
<dbReference type="RefSeq" id="WP_133402527.1">
    <property type="nucleotide sequence ID" value="NZ_SMTK01000001.1"/>
</dbReference>
<dbReference type="OrthoDB" id="9797538at2"/>
<proteinExistence type="inferred from homology"/>
<dbReference type="PANTHER" id="PTHR44196:SF1">
    <property type="entry name" value="DEHYDROGENASE_REDUCTASE SDR FAMILY MEMBER 7B"/>
    <property type="match status" value="1"/>
</dbReference>
<evidence type="ECO:0000256" key="2">
    <source>
        <dbReference type="ARBA" id="ARBA00023002"/>
    </source>
</evidence>
<reference evidence="3 4" key="1">
    <citation type="submission" date="2019-03" db="EMBL/GenBank/DDBJ databases">
        <title>Arthrobacter sp. nov., an bacterium isolated from biocrust in Mu Us Desert.</title>
        <authorList>
            <person name="Lixiong L."/>
        </authorList>
    </citation>
    <scope>NUCLEOTIDE SEQUENCE [LARGE SCALE GENOMIC DNA]</scope>
    <source>
        <strain evidence="3 4">SLN-3</strain>
    </source>
</reference>
<evidence type="ECO:0000313" key="3">
    <source>
        <dbReference type="EMBL" id="TDK28119.1"/>
    </source>
</evidence>
<dbReference type="AlphaFoldDB" id="A0A4R5U358"/>
<dbReference type="EMBL" id="SMTK01000001">
    <property type="protein sequence ID" value="TDK28119.1"/>
    <property type="molecule type" value="Genomic_DNA"/>
</dbReference>
<dbReference type="InterPro" id="IPR002347">
    <property type="entry name" value="SDR_fam"/>
</dbReference>
<keyword evidence="4" id="KW-1185">Reference proteome</keyword>
<evidence type="ECO:0000313" key="4">
    <source>
        <dbReference type="Proteomes" id="UP000295411"/>
    </source>
</evidence>
<dbReference type="InterPro" id="IPR036291">
    <property type="entry name" value="NAD(P)-bd_dom_sf"/>
</dbReference>
<comment type="similarity">
    <text evidence="1">Belongs to the short-chain dehydrogenases/reductases (SDR) family.</text>
</comment>
<dbReference type="GO" id="GO:0016020">
    <property type="term" value="C:membrane"/>
    <property type="evidence" value="ECO:0007669"/>
    <property type="project" value="TreeGrafter"/>
</dbReference>
<sequence length="137" mass="14482">MARNHEGTTAHITGASSGLGEEFARQLALRGADLILVARRADRLEALAEDLRGVTGVLALSPGATRTEFFDVAGEDTQVGSMQAPSEVVTLALRILDRRRSAPSVISGKVDRLTASAPRLLPRRAVARLAGAVTGRR</sequence>
<dbReference type="Pfam" id="PF00106">
    <property type="entry name" value="adh_short"/>
    <property type="match status" value="1"/>
</dbReference>
<keyword evidence="2" id="KW-0560">Oxidoreductase</keyword>
<accession>A0A4R5U358</accession>
<gene>
    <name evidence="3" type="ORF">E2F48_03210</name>
</gene>
<comment type="caution">
    <text evidence="3">The sequence shown here is derived from an EMBL/GenBank/DDBJ whole genome shotgun (WGS) entry which is preliminary data.</text>
</comment>
<dbReference type="Gene3D" id="3.40.50.720">
    <property type="entry name" value="NAD(P)-binding Rossmann-like Domain"/>
    <property type="match status" value="1"/>
</dbReference>